<dbReference type="EMBL" id="CP006916">
    <property type="protein sequence ID" value="AHB99874.1"/>
    <property type="molecule type" value="Genomic_DNA"/>
</dbReference>
<evidence type="ECO:0000259" key="1">
    <source>
        <dbReference type="Pfam" id="PF09644"/>
    </source>
</evidence>
<reference evidence="2 3" key="1">
    <citation type="journal article" date="2011" name="PLoS ONE">
        <title>Core proteome of the minimal cell: comparative proteomics of three mollicute species.</title>
        <authorList>
            <person name="Fisunov G.Y."/>
            <person name="Alexeev D.G."/>
            <person name="Bazaleev N.A."/>
            <person name="Ladygina V.G."/>
            <person name="Galyamina M.A."/>
            <person name="Kondratov I.G."/>
            <person name="Zhukova N.A."/>
            <person name="Serebryakova M.V."/>
            <person name="Demina I.A."/>
            <person name="Govorun V.M."/>
        </authorList>
    </citation>
    <scope>NUCLEOTIDE SEQUENCE [LARGE SCALE GENOMIC DNA]</scope>
    <source>
        <strain evidence="2 3">S6</strain>
    </source>
</reference>
<evidence type="ECO:0000313" key="3">
    <source>
        <dbReference type="Proteomes" id="UP000018735"/>
    </source>
</evidence>
<evidence type="ECO:0000313" key="2">
    <source>
        <dbReference type="EMBL" id="AHB99874.1"/>
    </source>
</evidence>
<dbReference type="InterPro" id="IPR036340">
    <property type="entry name" value="MG296-like_sf"/>
</dbReference>
<dbReference type="SUPFAM" id="SSF158715">
    <property type="entry name" value="MG296-like"/>
    <property type="match status" value="1"/>
</dbReference>
<accession>A0A0F6CLA2</accession>
<dbReference type="InterPro" id="IPR019097">
    <property type="entry name" value="Mg296_protein"/>
</dbReference>
<proteinExistence type="predicted"/>
<organism evidence="2 3">
    <name type="scientific">Mycoplasmoides gallisepticum S6</name>
    <dbReference type="NCBI Taxonomy" id="1006581"/>
    <lineage>
        <taxon>Bacteria</taxon>
        <taxon>Bacillati</taxon>
        <taxon>Mycoplasmatota</taxon>
        <taxon>Mycoplasmoidales</taxon>
        <taxon>Mycoplasmoidaceae</taxon>
        <taxon>Mycoplasmoides</taxon>
    </lineage>
</organism>
<protein>
    <recommendedName>
        <fullName evidence="1">Mg296 protein domain-containing protein</fullName>
    </recommendedName>
</protein>
<dbReference type="HOGENOM" id="CLU_2001328_0_0_14"/>
<dbReference type="Proteomes" id="UP000018735">
    <property type="component" value="Chromosome"/>
</dbReference>
<dbReference type="Gene3D" id="1.20.120.510">
    <property type="entry name" value="mg296 homolog like"/>
    <property type="match status" value="1"/>
</dbReference>
<feature type="domain" description="Mg296 protein" evidence="1">
    <location>
        <begin position="4"/>
        <end position="124"/>
    </location>
</feature>
<dbReference type="KEGG" id="mgz:GCW_03485"/>
<dbReference type="InterPro" id="IPR027371">
    <property type="entry name" value="Mg296-like_C"/>
</dbReference>
<name>A0A0F6CLA2_MYCGL</name>
<dbReference type="Pfam" id="PF09644">
    <property type="entry name" value="Mg296"/>
    <property type="match status" value="1"/>
</dbReference>
<dbReference type="AlphaFoldDB" id="A0A0F6CLA2"/>
<sequence>MKVQKKLNRYITNLKEILSEINLEKLIHNYNLIFENSTHTRIMYDDDDYEEIDFFEKSIEGELNYVKNKLVQEVNDHIEDLLKTKYDDDKKLAILHDQFYNLTQAIALTKNISIKRLNKLLESE</sequence>
<gene>
    <name evidence="2" type="ORF">GCW_03485</name>
</gene>